<feature type="non-terminal residue" evidence="3">
    <location>
        <position position="113"/>
    </location>
</feature>
<organism evidence="3 4">
    <name type="scientific">Asbolus verrucosus</name>
    <name type="common">Desert ironclad beetle</name>
    <dbReference type="NCBI Taxonomy" id="1661398"/>
    <lineage>
        <taxon>Eukaryota</taxon>
        <taxon>Metazoa</taxon>
        <taxon>Ecdysozoa</taxon>
        <taxon>Arthropoda</taxon>
        <taxon>Hexapoda</taxon>
        <taxon>Insecta</taxon>
        <taxon>Pterygota</taxon>
        <taxon>Neoptera</taxon>
        <taxon>Endopterygota</taxon>
        <taxon>Coleoptera</taxon>
        <taxon>Polyphaga</taxon>
        <taxon>Cucujiformia</taxon>
        <taxon>Tenebrionidae</taxon>
        <taxon>Pimeliinae</taxon>
        <taxon>Asbolus</taxon>
    </lineage>
</organism>
<dbReference type="EMBL" id="QDEB01034651">
    <property type="protein sequence ID" value="RZC39429.1"/>
    <property type="molecule type" value="Genomic_DNA"/>
</dbReference>
<dbReference type="Gene3D" id="3.40.50.720">
    <property type="entry name" value="NAD(P)-binding Rossmann-like Domain"/>
    <property type="match status" value="1"/>
</dbReference>
<dbReference type="SUPFAM" id="SSF51735">
    <property type="entry name" value="NAD(P)-binding Rossmann-fold domains"/>
    <property type="match status" value="1"/>
</dbReference>
<dbReference type="InterPro" id="IPR036291">
    <property type="entry name" value="NAD(P)-bd_dom_sf"/>
</dbReference>
<evidence type="ECO:0000256" key="1">
    <source>
        <dbReference type="ARBA" id="ARBA00006484"/>
    </source>
</evidence>
<evidence type="ECO:0008006" key="5">
    <source>
        <dbReference type="Google" id="ProtNLM"/>
    </source>
</evidence>
<evidence type="ECO:0000313" key="3">
    <source>
        <dbReference type="EMBL" id="RZC39429.1"/>
    </source>
</evidence>
<dbReference type="GO" id="GO:0005737">
    <property type="term" value="C:cytoplasm"/>
    <property type="evidence" value="ECO:0007669"/>
    <property type="project" value="TreeGrafter"/>
</dbReference>
<comment type="caution">
    <text evidence="3">The sequence shown here is derived from an EMBL/GenBank/DDBJ whole genome shotgun (WGS) entry which is preliminary data.</text>
</comment>
<keyword evidence="2" id="KW-0560">Oxidoreductase</keyword>
<sequence length="113" mass="12792">MKEFRKLDIIVNAADVFDGCNWEKEIRSNLVRTIHDMVRAYKIMNKRGTDRGGVILNISILYGIKPLSFGANMNFQKTGIRVVTLCPGITNTNFIKNAEKTTLTPEMAKQLET</sequence>
<proteinExistence type="inferred from homology"/>
<evidence type="ECO:0000256" key="2">
    <source>
        <dbReference type="ARBA" id="ARBA00023002"/>
    </source>
</evidence>
<dbReference type="GO" id="GO:0016616">
    <property type="term" value="F:oxidoreductase activity, acting on the CH-OH group of donors, NAD or NADP as acceptor"/>
    <property type="evidence" value="ECO:0007669"/>
    <property type="project" value="TreeGrafter"/>
</dbReference>
<comment type="similarity">
    <text evidence="1">Belongs to the short-chain dehydrogenases/reductases (SDR) family.</text>
</comment>
<keyword evidence="4" id="KW-1185">Reference proteome</keyword>
<evidence type="ECO:0000313" key="4">
    <source>
        <dbReference type="Proteomes" id="UP000292052"/>
    </source>
</evidence>
<dbReference type="STRING" id="1661398.A0A482W3W1"/>
<name>A0A482W3W1_ASBVE</name>
<protein>
    <recommendedName>
        <fullName evidence="5">Adh short domain containing protein</fullName>
    </recommendedName>
</protein>
<accession>A0A482W3W1</accession>
<dbReference type="OrthoDB" id="417891at2759"/>
<dbReference type="PANTHER" id="PTHR44229">
    <property type="entry name" value="15-HYDROXYPROSTAGLANDIN DEHYDROGENASE [NAD(+)]"/>
    <property type="match status" value="1"/>
</dbReference>
<dbReference type="PANTHER" id="PTHR44229:SF8">
    <property type="entry name" value="ALCOHOL DEHYDROGENASE-RELATED"/>
    <property type="match status" value="1"/>
</dbReference>
<dbReference type="AlphaFoldDB" id="A0A482W3W1"/>
<reference evidence="3 4" key="1">
    <citation type="submission" date="2017-03" db="EMBL/GenBank/DDBJ databases">
        <title>Genome of the blue death feigning beetle - Asbolus verrucosus.</title>
        <authorList>
            <person name="Rider S.D."/>
        </authorList>
    </citation>
    <scope>NUCLEOTIDE SEQUENCE [LARGE SCALE GENOMIC DNA]</scope>
    <source>
        <strain evidence="3">Butters</strain>
        <tissue evidence="3">Head and leg muscle</tissue>
    </source>
</reference>
<gene>
    <name evidence="3" type="ORF">BDFB_009763</name>
</gene>
<dbReference type="Proteomes" id="UP000292052">
    <property type="component" value="Unassembled WGS sequence"/>
</dbReference>